<reference evidence="10" key="2">
    <citation type="submission" date="2016-01" db="EMBL/GenBank/DDBJ databases">
        <authorList>
            <person name="Poehlein A."/>
            <person name="Schlien K."/>
            <person name="Gottschalk G."/>
            <person name="Buckel W."/>
            <person name="Daniel R."/>
        </authorList>
    </citation>
    <scope>NUCLEOTIDE SEQUENCE [LARGE SCALE GENOMIC DNA]</scope>
    <source>
        <strain evidence="10">X2</strain>
    </source>
</reference>
<dbReference type="InterPro" id="IPR018461">
    <property type="entry name" value="Na/H_Antiport_NhaC-like_C"/>
</dbReference>
<feature type="domain" description="Na+/H+ antiporter NhaC-like C-terminal" evidence="7">
    <location>
        <begin position="193"/>
        <end position="487"/>
    </location>
</feature>
<feature type="transmembrane region" description="Helical" evidence="6">
    <location>
        <begin position="351"/>
        <end position="374"/>
    </location>
</feature>
<feature type="transmembrane region" description="Helical" evidence="6">
    <location>
        <begin position="196"/>
        <end position="213"/>
    </location>
</feature>
<evidence type="ECO:0000313" key="9">
    <source>
        <dbReference type="EMBL" id="SHE62480.1"/>
    </source>
</evidence>
<evidence type="ECO:0000256" key="1">
    <source>
        <dbReference type="ARBA" id="ARBA00004651"/>
    </source>
</evidence>
<organism evidence="9 11">
    <name type="scientific">Anaerotignum propionicum DSM 1682</name>
    <dbReference type="NCBI Taxonomy" id="991789"/>
    <lineage>
        <taxon>Bacteria</taxon>
        <taxon>Bacillati</taxon>
        <taxon>Bacillota</taxon>
        <taxon>Clostridia</taxon>
        <taxon>Lachnospirales</taxon>
        <taxon>Anaerotignaceae</taxon>
        <taxon>Anaerotignum</taxon>
    </lineage>
</organism>
<feature type="transmembrane region" description="Helical" evidence="6">
    <location>
        <begin position="41"/>
        <end position="59"/>
    </location>
</feature>
<dbReference type="Proteomes" id="UP000184204">
    <property type="component" value="Unassembled WGS sequence"/>
</dbReference>
<feature type="transmembrane region" description="Helical" evidence="6">
    <location>
        <begin position="225"/>
        <end position="247"/>
    </location>
</feature>
<gene>
    <name evidence="8" type="ORF">CPRO_14660</name>
    <name evidence="9" type="ORF">SAMN02745151_01277</name>
</gene>
<evidence type="ECO:0000313" key="8">
    <source>
        <dbReference type="EMBL" id="AMJ41059.1"/>
    </source>
</evidence>
<dbReference type="KEGG" id="cpro:CPRO_14660"/>
<feature type="transmembrane region" description="Helical" evidence="6">
    <location>
        <begin position="290"/>
        <end position="307"/>
    </location>
</feature>
<feature type="transmembrane region" description="Helical" evidence="6">
    <location>
        <begin position="314"/>
        <end position="331"/>
    </location>
</feature>
<reference evidence="9" key="3">
    <citation type="submission" date="2016-11" db="EMBL/GenBank/DDBJ databases">
        <authorList>
            <person name="Varghese N."/>
            <person name="Submissions S."/>
        </authorList>
    </citation>
    <scope>NUCLEOTIDE SEQUENCE</scope>
    <source>
        <strain evidence="9">DSM 1682</strain>
    </source>
</reference>
<feature type="transmembrane region" description="Helical" evidence="6">
    <location>
        <begin position="381"/>
        <end position="401"/>
    </location>
</feature>
<keyword evidence="3 6" id="KW-0812">Transmembrane</keyword>
<dbReference type="RefSeq" id="WP_066049643.1">
    <property type="nucleotide sequence ID" value="NZ_CP014223.1"/>
</dbReference>
<sequence length="491" mass="52857">MEKMNEPSKKDLIKQNLIVYGILLAAFFVIGMLVPENPADFGMLSVIPAGFLIIFIFKTKRIVEGLTLAIILCCIMVYKLDFLVAFAEIATNTMMNEDIAFLIIVCGLMGSLVAVIEKNGGGFAFGNFVASKAKTEKASLFGTMLCSALFSMDDYLSSLTSGIAMTPVTDRHKIPREMTAYVIDTTAAPVSVLNPISTWAVFIGGLMVANGLAEEGQQLATYVKTIPFNFYAMLTLIVMVLVVLGVIPKFGPMKAAYERVAAGGPLAPPGSEKIDIRAGQDMVVPENPKLRNFFVPIIILIAGVCYFDFNMQIGVILAIFLGFLFFVFQGMDPEVYAEAVIQGLKNMLLPILLMILAFCFADASEQVGFISYVIDLAVRNITLPLLPVTVFLIFAATEFIMGINWGMYIIAIPIVAPITLALGGDIGVTIGAVAAAGVWGSHCCFYSDATILTSASTGCDNFRHAITQLPFGAIAGIISAIGYLVLGYVIY</sequence>
<name>A0A0X1U7Z2_ANAPI</name>
<proteinExistence type="predicted"/>
<feature type="transmembrane region" description="Helical" evidence="6">
    <location>
        <begin position="12"/>
        <end position="35"/>
    </location>
</feature>
<evidence type="ECO:0000313" key="10">
    <source>
        <dbReference type="Proteomes" id="UP000068026"/>
    </source>
</evidence>
<feature type="transmembrane region" description="Helical" evidence="6">
    <location>
        <begin position="407"/>
        <end position="439"/>
    </location>
</feature>
<evidence type="ECO:0000313" key="11">
    <source>
        <dbReference type="Proteomes" id="UP000184204"/>
    </source>
</evidence>
<dbReference type="Pfam" id="PF03553">
    <property type="entry name" value="Na_H_antiporter"/>
    <property type="match status" value="1"/>
</dbReference>
<reference evidence="8 10" key="1">
    <citation type="journal article" date="2016" name="Genome Announc.">
        <title>Complete Genome Sequence of the Amino Acid-Fermenting Clostridium propionicum X2 (DSM 1682).</title>
        <authorList>
            <person name="Poehlein A."/>
            <person name="Schlien K."/>
            <person name="Chowdhury N.P."/>
            <person name="Gottschalk G."/>
            <person name="Buckel W."/>
            <person name="Daniel R."/>
        </authorList>
    </citation>
    <scope>NUCLEOTIDE SEQUENCE [LARGE SCALE GENOMIC DNA]</scope>
    <source>
        <strain evidence="8 10">X2</strain>
    </source>
</reference>
<dbReference type="Proteomes" id="UP000068026">
    <property type="component" value="Chromosome"/>
</dbReference>
<keyword evidence="10" id="KW-1185">Reference proteome</keyword>
<evidence type="ECO:0000256" key="5">
    <source>
        <dbReference type="ARBA" id="ARBA00023136"/>
    </source>
</evidence>
<dbReference type="EMBL" id="CP014223">
    <property type="protein sequence ID" value="AMJ41059.1"/>
    <property type="molecule type" value="Genomic_DNA"/>
</dbReference>
<accession>A0A0X1U7Z2</accession>
<dbReference type="OrthoDB" id="9762978at2"/>
<keyword evidence="2" id="KW-1003">Cell membrane</keyword>
<feature type="transmembrane region" description="Helical" evidence="6">
    <location>
        <begin position="66"/>
        <end position="87"/>
    </location>
</feature>
<keyword evidence="5 6" id="KW-0472">Membrane</keyword>
<evidence type="ECO:0000256" key="2">
    <source>
        <dbReference type="ARBA" id="ARBA00022475"/>
    </source>
</evidence>
<evidence type="ECO:0000259" key="7">
    <source>
        <dbReference type="Pfam" id="PF03553"/>
    </source>
</evidence>
<protein>
    <submittedName>
        <fullName evidence="9">Na+/H+ antiporter NhaC</fullName>
    </submittedName>
    <submittedName>
        <fullName evidence="8">Na+/H+ antiporter family protein</fullName>
    </submittedName>
</protein>
<comment type="subcellular location">
    <subcellularLocation>
        <location evidence="1">Cell membrane</location>
        <topology evidence="1">Multi-pass membrane protein</topology>
    </subcellularLocation>
</comment>
<evidence type="ECO:0000256" key="3">
    <source>
        <dbReference type="ARBA" id="ARBA00022692"/>
    </source>
</evidence>
<reference evidence="11" key="4">
    <citation type="submission" date="2016-11" db="EMBL/GenBank/DDBJ databases">
        <authorList>
            <person name="Jaros S."/>
            <person name="Januszkiewicz K."/>
            <person name="Wedrychowicz H."/>
        </authorList>
    </citation>
    <scope>NUCLEOTIDE SEQUENCE [LARGE SCALE GENOMIC DNA]</scope>
    <source>
        <strain evidence="11">DSM 1682</strain>
    </source>
</reference>
<feature type="transmembrane region" description="Helical" evidence="6">
    <location>
        <begin position="471"/>
        <end position="490"/>
    </location>
</feature>
<dbReference type="GO" id="GO:0005886">
    <property type="term" value="C:plasma membrane"/>
    <property type="evidence" value="ECO:0007669"/>
    <property type="project" value="UniProtKB-SubCell"/>
</dbReference>
<feature type="transmembrane region" description="Helical" evidence="6">
    <location>
        <begin position="99"/>
        <end position="117"/>
    </location>
</feature>
<dbReference type="EMBL" id="FQUA01000004">
    <property type="protein sequence ID" value="SHE62480.1"/>
    <property type="molecule type" value="Genomic_DNA"/>
</dbReference>
<dbReference type="PANTHER" id="PTHR43478">
    <property type="entry name" value="NA+/H+ ANTIPORTER-RELATED"/>
    <property type="match status" value="1"/>
</dbReference>
<evidence type="ECO:0000256" key="4">
    <source>
        <dbReference type="ARBA" id="ARBA00022989"/>
    </source>
</evidence>
<dbReference type="PANTHER" id="PTHR43478:SF1">
    <property type="entry name" value="NA+_H+ ANTIPORTER NHAC-LIKE C-TERMINAL DOMAIN-CONTAINING PROTEIN"/>
    <property type="match status" value="1"/>
</dbReference>
<dbReference type="AlphaFoldDB" id="A0A0X1U7Z2"/>
<evidence type="ECO:0000256" key="6">
    <source>
        <dbReference type="SAM" id="Phobius"/>
    </source>
</evidence>
<keyword evidence="4 6" id="KW-1133">Transmembrane helix</keyword>